<gene>
    <name evidence="5" type="primary">pel</name>
    <name evidence="5" type="ORF">KSB_82880</name>
</gene>
<keyword evidence="2" id="KW-0964">Secreted</keyword>
<accession>A0ABQ3V485</accession>
<dbReference type="SMART" id="SM00656">
    <property type="entry name" value="Amb_all"/>
    <property type="match status" value="1"/>
</dbReference>
<comment type="caution">
    <text evidence="5">The sequence shown here is derived from an EMBL/GenBank/DDBJ whole genome shotgun (WGS) entry which is preliminary data.</text>
</comment>
<sequence length="465" mass="50122">MRFHPKKYLIPSCVLIALLLASVPLAFRASNARAAQVKSSAATSGAVSADVTAKLNFGLNPGRQTLPQNDGWASVDSGTTGGANAAPAQVYTVTNREQLVQALGGDNTGADATPKIIYVKGVINGNEDDSGNPLTCDDYITGGYSLAAYLQAYDPATWGRTTKPSGPLETARHDSENNQTKRVEIFIPSNTTIIGVGSGARIVGANFMISKVNNIIVRNLQFENAFDCFPQWDPTDGSTGNWNSAFDNLSILNNAMHVWIDHDSFSDGSLSDSQEPLYFGREYEQHDGELDITKGADLVTVSWNRFTNHDKTMLIGSTDSPTYDVGKLRVTIHHNEFVGTIQRLPRVRYGQVHVYDNYYDEGTNPNLLYALGVGASSQIYAQNNYYVLPSGFAAGNIIGNYKGTAIHTEGDIVNGTPTDLLAAYNAINTPTLSGDVGWTPQYHLAIDPTFAVPALVLLFAGPITI</sequence>
<evidence type="ECO:0000256" key="2">
    <source>
        <dbReference type="RuleBase" id="RU361173"/>
    </source>
</evidence>
<dbReference type="Gene3D" id="2.160.20.10">
    <property type="entry name" value="Single-stranded right-handed beta-helix, Pectin lyase-like"/>
    <property type="match status" value="1"/>
</dbReference>
<keyword evidence="3" id="KW-0732">Signal</keyword>
<dbReference type="InterPro" id="IPR045032">
    <property type="entry name" value="PEL"/>
</dbReference>
<evidence type="ECO:0000256" key="1">
    <source>
        <dbReference type="ARBA" id="ARBA00023239"/>
    </source>
</evidence>
<evidence type="ECO:0000313" key="6">
    <source>
        <dbReference type="Proteomes" id="UP000654345"/>
    </source>
</evidence>
<proteinExistence type="inferred from homology"/>
<dbReference type="Proteomes" id="UP000654345">
    <property type="component" value="Unassembled WGS sequence"/>
</dbReference>
<protein>
    <submittedName>
        <fullName evidence="5">Pectate lyase</fullName>
    </submittedName>
</protein>
<reference evidence="5 6" key="1">
    <citation type="journal article" date="2021" name="Int. J. Syst. Evol. Microbiol.">
        <title>Reticulibacter mediterranei gen. nov., sp. nov., within the new family Reticulibacteraceae fam. nov., and Ktedonospora formicarum gen. nov., sp. nov., Ktedonobacter robiniae sp. nov., Dictyobacter formicarum sp. nov. and Dictyobacter arantiisoli sp. nov., belonging to the class Ktedonobacteria.</title>
        <authorList>
            <person name="Yabe S."/>
            <person name="Zheng Y."/>
            <person name="Wang C.M."/>
            <person name="Sakai Y."/>
            <person name="Abe K."/>
            <person name="Yokota A."/>
            <person name="Donadio S."/>
            <person name="Cavaletti L."/>
            <person name="Monciardini P."/>
        </authorList>
    </citation>
    <scope>NUCLEOTIDE SEQUENCE [LARGE SCALE GENOMIC DNA]</scope>
    <source>
        <strain evidence="5 6">SOSP1-30</strain>
    </source>
</reference>
<comment type="similarity">
    <text evidence="2">Belongs to the polysaccharide lyase 1 family.</text>
</comment>
<organism evidence="5 6">
    <name type="scientific">Ktedonobacter robiniae</name>
    <dbReference type="NCBI Taxonomy" id="2778365"/>
    <lineage>
        <taxon>Bacteria</taxon>
        <taxon>Bacillati</taxon>
        <taxon>Chloroflexota</taxon>
        <taxon>Ktedonobacteria</taxon>
        <taxon>Ktedonobacterales</taxon>
        <taxon>Ktedonobacteraceae</taxon>
        <taxon>Ktedonobacter</taxon>
    </lineage>
</organism>
<evidence type="ECO:0000256" key="3">
    <source>
        <dbReference type="SAM" id="SignalP"/>
    </source>
</evidence>
<keyword evidence="6" id="KW-1185">Reference proteome</keyword>
<dbReference type="PANTHER" id="PTHR31683">
    <property type="entry name" value="PECTATE LYASE 18-RELATED"/>
    <property type="match status" value="1"/>
</dbReference>
<keyword evidence="1 2" id="KW-0456">Lyase</keyword>
<dbReference type="EMBL" id="BNJG01000003">
    <property type="protein sequence ID" value="GHO59813.1"/>
    <property type="molecule type" value="Genomic_DNA"/>
</dbReference>
<name>A0ABQ3V485_9CHLR</name>
<keyword evidence="2" id="KW-0119">Carbohydrate metabolism</keyword>
<evidence type="ECO:0000259" key="4">
    <source>
        <dbReference type="SMART" id="SM00656"/>
    </source>
</evidence>
<feature type="signal peptide" evidence="3">
    <location>
        <begin position="1"/>
        <end position="34"/>
    </location>
</feature>
<feature type="domain" description="Pectate lyase" evidence="4">
    <location>
        <begin position="141"/>
        <end position="392"/>
    </location>
</feature>
<feature type="chain" id="PRO_5046769579" evidence="3">
    <location>
        <begin position="35"/>
        <end position="465"/>
    </location>
</feature>
<dbReference type="InterPro" id="IPR012334">
    <property type="entry name" value="Pectin_lyas_fold"/>
</dbReference>
<dbReference type="InterPro" id="IPR011050">
    <property type="entry name" value="Pectin_lyase_fold/virulence"/>
</dbReference>
<dbReference type="PANTHER" id="PTHR31683:SF18">
    <property type="entry name" value="PECTATE LYASE 21-RELATED"/>
    <property type="match status" value="1"/>
</dbReference>
<dbReference type="RefSeq" id="WP_201375959.1">
    <property type="nucleotide sequence ID" value="NZ_BNJG01000003.1"/>
</dbReference>
<dbReference type="SUPFAM" id="SSF51126">
    <property type="entry name" value="Pectin lyase-like"/>
    <property type="match status" value="1"/>
</dbReference>
<dbReference type="Pfam" id="PF00544">
    <property type="entry name" value="Pectate_lyase_4"/>
    <property type="match status" value="1"/>
</dbReference>
<dbReference type="GO" id="GO:0016829">
    <property type="term" value="F:lyase activity"/>
    <property type="evidence" value="ECO:0007669"/>
    <property type="project" value="UniProtKB-KW"/>
</dbReference>
<keyword evidence="2" id="KW-0624">Polysaccharide degradation</keyword>
<evidence type="ECO:0000313" key="5">
    <source>
        <dbReference type="EMBL" id="GHO59813.1"/>
    </source>
</evidence>
<dbReference type="InterPro" id="IPR002022">
    <property type="entry name" value="Pec_lyase"/>
</dbReference>
<comment type="subcellular location">
    <subcellularLocation>
        <location evidence="2">Secreted</location>
    </subcellularLocation>
</comment>